<keyword evidence="10 19" id="KW-0068">Autocatalytic cleavage</keyword>
<dbReference type="STRING" id="8840.ENSAPLP00000024838"/>
<comment type="function">
    <molecule>Protein hedgehog</molecule>
    <text evidence="19">The C-terminal part of the hedgehog protein precursor displays an autoproteolysis activity that results in the cleavage of the full-length protein into two parts (N-product and C-product). In addition, the C-terminal part displays a cholesterol transferase activity that results by the covalent attachment of a cholesterol moiety to the C-terminal of the newly generated N-product.</text>
</comment>
<feature type="domain" description="Hint" evidence="22">
    <location>
        <begin position="433"/>
        <end position="540"/>
    </location>
</feature>
<dbReference type="InterPro" id="IPR003587">
    <property type="entry name" value="Hint_dom_N"/>
</dbReference>
<dbReference type="InterPro" id="IPR001657">
    <property type="entry name" value="Hedgehog"/>
</dbReference>
<dbReference type="InterPro" id="IPR003586">
    <property type="entry name" value="Hint_dom_C"/>
</dbReference>
<feature type="compositionally biased region" description="Gly residues" evidence="20">
    <location>
        <begin position="30"/>
        <end position="40"/>
    </location>
</feature>
<keyword evidence="16" id="KW-0449">Lipoprotein</keyword>
<comment type="subunit">
    <text evidence="17">Multimer.</text>
</comment>
<evidence type="ECO:0000256" key="14">
    <source>
        <dbReference type="ARBA" id="ARBA00023136"/>
    </source>
</evidence>
<dbReference type="Proteomes" id="UP000016666">
    <property type="component" value="Unassembled WGS sequence"/>
</dbReference>
<dbReference type="SUPFAM" id="SSF51294">
    <property type="entry name" value="Hedgehog/intein (Hint) domain"/>
    <property type="match status" value="1"/>
</dbReference>
<feature type="compositionally biased region" description="Pro residues" evidence="20">
    <location>
        <begin position="98"/>
        <end position="107"/>
    </location>
</feature>
<keyword evidence="5 19" id="KW-0645">Protease</keyword>
<gene>
    <name evidence="23" type="primary">DHH</name>
</gene>
<keyword evidence="11 19" id="KW-0256">Endoplasmic reticulum</keyword>
<dbReference type="Gene3D" id="2.170.16.10">
    <property type="entry name" value="Hedgehog/Intein (Hint) domain"/>
    <property type="match status" value="1"/>
</dbReference>
<evidence type="ECO:0000256" key="17">
    <source>
        <dbReference type="ARBA" id="ARBA00034131"/>
    </source>
</evidence>
<evidence type="ECO:0000256" key="7">
    <source>
        <dbReference type="ARBA" id="ARBA00022723"/>
    </source>
</evidence>
<dbReference type="GO" id="GO:0016540">
    <property type="term" value="P:protein autoprocessing"/>
    <property type="evidence" value="ECO:0007669"/>
    <property type="project" value="InterPro"/>
</dbReference>
<dbReference type="InterPro" id="IPR000320">
    <property type="entry name" value="Hedgehog_signalling_dom"/>
</dbReference>
<dbReference type="SMART" id="SM00305">
    <property type="entry name" value="HintC"/>
    <property type="match status" value="1"/>
</dbReference>
<dbReference type="GO" id="GO:0005789">
    <property type="term" value="C:endoplasmic reticulum membrane"/>
    <property type="evidence" value="ECO:0007669"/>
    <property type="project" value="UniProtKB-SubCell"/>
</dbReference>
<reference evidence="24" key="1">
    <citation type="submission" date="2017-10" db="EMBL/GenBank/DDBJ databases">
        <title>A new Pekin duck reference genome.</title>
        <authorList>
            <person name="Hou Z.-C."/>
            <person name="Zhou Z.-K."/>
            <person name="Zhu F."/>
            <person name="Hou S.-S."/>
        </authorList>
    </citation>
    <scope>NUCLEOTIDE SEQUENCE [LARGE SCALE GENOMIC DNA]</scope>
</reference>
<dbReference type="GO" id="GO:0007224">
    <property type="term" value="P:smoothened signaling pathway"/>
    <property type="evidence" value="ECO:0007669"/>
    <property type="project" value="TreeGrafter"/>
</dbReference>
<dbReference type="GO" id="GO:0005615">
    <property type="term" value="C:extracellular space"/>
    <property type="evidence" value="ECO:0007669"/>
    <property type="project" value="TreeGrafter"/>
</dbReference>
<comment type="subcellular location">
    <subcellularLocation>
        <location evidence="1">Endoplasmic reticulum membrane</location>
    </subcellularLocation>
</comment>
<evidence type="ECO:0000256" key="1">
    <source>
        <dbReference type="ARBA" id="ARBA00004586"/>
    </source>
</evidence>
<feature type="compositionally biased region" description="Pro residues" evidence="20">
    <location>
        <begin position="145"/>
        <end position="160"/>
    </location>
</feature>
<dbReference type="GO" id="GO:0008233">
    <property type="term" value="F:peptidase activity"/>
    <property type="evidence" value="ECO:0007669"/>
    <property type="project" value="UniProtKB-UniRule"/>
</dbReference>
<keyword evidence="6" id="KW-0808">Transferase</keyword>
<feature type="domain" description="Hint" evidence="21">
    <location>
        <begin position="543"/>
        <end position="587"/>
    </location>
</feature>
<evidence type="ECO:0000313" key="24">
    <source>
        <dbReference type="Proteomes" id="UP000016666"/>
    </source>
</evidence>
<dbReference type="GO" id="GO:0001708">
    <property type="term" value="P:cell fate specification"/>
    <property type="evidence" value="ECO:0007669"/>
    <property type="project" value="TreeGrafter"/>
</dbReference>
<dbReference type="Pfam" id="PF01079">
    <property type="entry name" value="Hint"/>
    <property type="match status" value="1"/>
</dbReference>
<dbReference type="PANTHER" id="PTHR11889:SF56">
    <property type="entry name" value="DESERT HEDGEHOG PROTEIN"/>
    <property type="match status" value="1"/>
</dbReference>
<dbReference type="SMART" id="SM00306">
    <property type="entry name" value="HintN"/>
    <property type="match status" value="1"/>
</dbReference>
<keyword evidence="4 19" id="KW-1003">Cell membrane</keyword>
<keyword evidence="7" id="KW-0479">Metal-binding</keyword>
<organism evidence="23 24">
    <name type="scientific">Anas platyrhynchos platyrhynchos</name>
    <name type="common">Northern mallard</name>
    <dbReference type="NCBI Taxonomy" id="8840"/>
    <lineage>
        <taxon>Eukaryota</taxon>
        <taxon>Metazoa</taxon>
        <taxon>Chordata</taxon>
        <taxon>Craniata</taxon>
        <taxon>Vertebrata</taxon>
        <taxon>Euteleostomi</taxon>
        <taxon>Archelosauria</taxon>
        <taxon>Archosauria</taxon>
        <taxon>Dinosauria</taxon>
        <taxon>Saurischia</taxon>
        <taxon>Theropoda</taxon>
        <taxon>Coelurosauria</taxon>
        <taxon>Aves</taxon>
        <taxon>Neognathae</taxon>
        <taxon>Galloanserae</taxon>
        <taxon>Anseriformes</taxon>
        <taxon>Anatidae</taxon>
        <taxon>Anatinae</taxon>
        <taxon>Anas</taxon>
    </lineage>
</organism>
<evidence type="ECO:0000256" key="11">
    <source>
        <dbReference type="ARBA" id="ARBA00022824"/>
    </source>
</evidence>
<keyword evidence="9 19" id="KW-0378">Hydrolase</keyword>
<evidence type="ECO:0000256" key="9">
    <source>
        <dbReference type="ARBA" id="ARBA00022801"/>
    </source>
</evidence>
<dbReference type="Pfam" id="PF01085">
    <property type="entry name" value="HH_signal"/>
    <property type="match status" value="1"/>
</dbReference>
<dbReference type="GO" id="GO:0005886">
    <property type="term" value="C:plasma membrane"/>
    <property type="evidence" value="ECO:0007669"/>
    <property type="project" value="UniProtKB-SubCell"/>
</dbReference>
<keyword evidence="12" id="KW-0862">Zinc</keyword>
<dbReference type="Gene3D" id="3.30.1380.10">
    <property type="match status" value="1"/>
</dbReference>
<feature type="region of interest" description="Disordered" evidence="20">
    <location>
        <begin position="190"/>
        <end position="232"/>
    </location>
</feature>
<feature type="compositionally biased region" description="Pro residues" evidence="20">
    <location>
        <begin position="77"/>
        <end position="90"/>
    </location>
</feature>
<keyword evidence="8 19" id="KW-0732">Signal</keyword>
<evidence type="ECO:0000313" key="23">
    <source>
        <dbReference type="Ensembl" id="ENSAPLP00000024838.1"/>
    </source>
</evidence>
<dbReference type="GO" id="GO:0016740">
    <property type="term" value="F:transferase activity"/>
    <property type="evidence" value="ECO:0007669"/>
    <property type="project" value="UniProtKB-KW"/>
</dbReference>
<dbReference type="InterPro" id="IPR001767">
    <property type="entry name" value="Hedgehog_Hint"/>
</dbReference>
<feature type="region of interest" description="Disordered" evidence="20">
    <location>
        <begin position="75"/>
        <end position="160"/>
    </location>
</feature>
<evidence type="ECO:0000256" key="19">
    <source>
        <dbReference type="RuleBase" id="RU280812"/>
    </source>
</evidence>
<evidence type="ECO:0000256" key="18">
    <source>
        <dbReference type="ARBA" id="ARBA00048589"/>
    </source>
</evidence>
<dbReference type="PANTHER" id="PTHR11889">
    <property type="entry name" value="HEDGEHOG"/>
    <property type="match status" value="1"/>
</dbReference>
<dbReference type="GO" id="GO:0005113">
    <property type="term" value="F:patched binding"/>
    <property type="evidence" value="ECO:0007669"/>
    <property type="project" value="TreeGrafter"/>
</dbReference>
<dbReference type="GeneTree" id="ENSGT00940000161132"/>
<dbReference type="InterPro" id="IPR036844">
    <property type="entry name" value="Hint_dom_sf"/>
</dbReference>
<feature type="compositionally biased region" description="Pro residues" evidence="20">
    <location>
        <begin position="207"/>
        <end position="216"/>
    </location>
</feature>
<protein>
    <recommendedName>
        <fullName evidence="19">Hedgehog protein</fullName>
    </recommendedName>
</protein>
<sequence length="646" mass="66838">MLRVVQAAPRLPRPGAAGAAEPGRRSPAGRGHGAGPGCGRLKGAFVAVPAFPEPEVRAGLEGAYCRRAGPGRAGCIPTPPSHAGPPPGPGSPGTGPRTPAPAAPPLPGAALLHGEPGGTGARRDAATSPAAGADGSGLHPLRPSWAPPEPPPPPPPPPAPPPPPCPCRALLSAAWELHASCPALAGAEPPPGAAAGRGAGSARLHPPALPRAPPPTARLISHSHGQGEGDTRHRPVPFPPDCPGSPAGPWGTLTFNLHHSGGGSSTVPLCRLRRGPICPPPASNPFGLPPSKPPQPPSVRLSIHTQDTPGRAAGATGGGVRTDPGACPVFPPPAPIQRCKERVNSLAIAVMNMWPGVKLRVTEGWDEDGHHLPDSLHYEGRALDITTSDRDRHKYGMLARLAVEAGFDWVYYESKAHIHVSVRADNSLAVRTGGCFPGHAMVTLRSGERRGLADLRRGDWVLGAEPGGRLVPTEVLLFLHRDLGQRASFVAIETASPARRLLLTPSHLVFAARGAANGSAAFLPVFARRLRPGDAVLAQGAGGQGLRPARVLRVSREEGVGVFAPLTSHGTLLVNGVLASCYAVLESHRWAHRAFAPLRLFHGLLSLLPARAEGGNGTAPEAGVHWYSRLLYRLAWGVLGHEAAQA</sequence>
<dbReference type="SUPFAM" id="SSF55166">
    <property type="entry name" value="Hedgehog/DD-peptidase"/>
    <property type="match status" value="1"/>
</dbReference>
<dbReference type="Ensembl" id="ENSAPLT00000041189.1">
    <property type="protein sequence ID" value="ENSAPLP00000024838.1"/>
    <property type="gene ID" value="ENSAPLG00000022325.1"/>
</dbReference>
<evidence type="ECO:0000259" key="21">
    <source>
        <dbReference type="SMART" id="SM00305"/>
    </source>
</evidence>
<proteinExistence type="inferred from homology"/>
<evidence type="ECO:0000256" key="15">
    <source>
        <dbReference type="ARBA" id="ARBA00023139"/>
    </source>
</evidence>
<evidence type="ECO:0000256" key="4">
    <source>
        <dbReference type="ARBA" id="ARBA00022475"/>
    </source>
</evidence>
<keyword evidence="13" id="KW-0106">Calcium</keyword>
<evidence type="ECO:0000256" key="8">
    <source>
        <dbReference type="ARBA" id="ARBA00022729"/>
    </source>
</evidence>
<comment type="catalytic activity">
    <reaction evidence="18">
        <text>glycyl-L-cysteinyl-[protein] + cholesterol + H(+) = [protein]-C-terminal glycyl cholesterol ester + N-terminal L-cysteinyl-[protein]</text>
        <dbReference type="Rhea" id="RHEA:59504"/>
        <dbReference type="Rhea" id="RHEA-COMP:12707"/>
        <dbReference type="Rhea" id="RHEA-COMP:15369"/>
        <dbReference type="Rhea" id="RHEA-COMP:15374"/>
        <dbReference type="ChEBI" id="CHEBI:15378"/>
        <dbReference type="ChEBI" id="CHEBI:16113"/>
        <dbReference type="ChEBI" id="CHEBI:65250"/>
        <dbReference type="ChEBI" id="CHEBI:143135"/>
        <dbReference type="ChEBI" id="CHEBI:143140"/>
    </reaction>
    <physiologicalReaction direction="left-to-right" evidence="18">
        <dbReference type="Rhea" id="RHEA:59505"/>
    </physiologicalReaction>
</comment>
<dbReference type="FunFam" id="2.170.16.10:FF:000002">
    <property type="entry name" value="Desert hedgehog"/>
    <property type="match status" value="1"/>
</dbReference>
<dbReference type="GO" id="GO:0005509">
    <property type="term" value="F:calcium ion binding"/>
    <property type="evidence" value="ECO:0007669"/>
    <property type="project" value="TreeGrafter"/>
</dbReference>
<dbReference type="GO" id="GO:0000139">
    <property type="term" value="C:Golgi membrane"/>
    <property type="evidence" value="ECO:0007669"/>
    <property type="project" value="UniProtKB-SubCell"/>
</dbReference>
<dbReference type="InterPro" id="IPR009045">
    <property type="entry name" value="Zn_M74/Hedgehog-like"/>
</dbReference>
<keyword evidence="24" id="KW-1185">Reference proteome</keyword>
<comment type="subcellular location">
    <molecule>Sonic hedgehog protein</molecule>
    <subcellularLocation>
        <location evidence="19">Endoplasmic reticulum membrane</location>
    </subcellularLocation>
    <subcellularLocation>
        <location evidence="19">Golgi apparatus membrane</location>
    </subcellularLocation>
</comment>
<dbReference type="CDD" id="cd00081">
    <property type="entry name" value="Hint"/>
    <property type="match status" value="1"/>
</dbReference>
<evidence type="ECO:0000256" key="3">
    <source>
        <dbReference type="ARBA" id="ARBA00022473"/>
    </source>
</evidence>
<dbReference type="PRINTS" id="PR00632">
    <property type="entry name" value="SONICHHOG"/>
</dbReference>
<dbReference type="InterPro" id="IPR050387">
    <property type="entry name" value="Hedgehog_Signaling"/>
</dbReference>
<keyword evidence="15" id="KW-0564">Palmitate</keyword>
<evidence type="ECO:0000256" key="13">
    <source>
        <dbReference type="ARBA" id="ARBA00022837"/>
    </source>
</evidence>
<reference evidence="23" key="2">
    <citation type="submission" date="2025-08" db="UniProtKB">
        <authorList>
            <consortium name="Ensembl"/>
        </authorList>
    </citation>
    <scope>IDENTIFICATION</scope>
</reference>
<feature type="compositionally biased region" description="Low complexity" evidence="20">
    <location>
        <begin position="7"/>
        <end position="29"/>
    </location>
</feature>
<accession>A0A493TGL7</accession>
<dbReference type="FunFam" id="3.30.1380.10:FF:000005">
    <property type="entry name" value="Sonic hedgehog signaling molecule"/>
    <property type="match status" value="1"/>
</dbReference>
<evidence type="ECO:0000256" key="12">
    <source>
        <dbReference type="ARBA" id="ARBA00022833"/>
    </source>
</evidence>
<comment type="function">
    <molecule>Protein hedgehog N-product</molecule>
    <text evidence="19">The dually lipidated hedgehog protein N-product is a morphogen which is essential for a variety of patterning events during development.</text>
</comment>
<reference evidence="23" key="3">
    <citation type="submission" date="2025-09" db="UniProtKB">
        <authorList>
            <consortium name="Ensembl"/>
        </authorList>
    </citation>
    <scope>IDENTIFICATION</scope>
</reference>
<evidence type="ECO:0000256" key="16">
    <source>
        <dbReference type="ARBA" id="ARBA00023288"/>
    </source>
</evidence>
<keyword evidence="3 19" id="KW-0217">Developmental protein</keyword>
<name>A0A493TGL7_ANAPP</name>
<dbReference type="GO" id="GO:0010468">
    <property type="term" value="P:regulation of gene expression"/>
    <property type="evidence" value="ECO:0007669"/>
    <property type="project" value="TreeGrafter"/>
</dbReference>
<comment type="similarity">
    <text evidence="2 19">Belongs to the hedgehog family.</text>
</comment>
<evidence type="ECO:0000259" key="22">
    <source>
        <dbReference type="SMART" id="SM00306"/>
    </source>
</evidence>
<evidence type="ECO:0000256" key="5">
    <source>
        <dbReference type="ARBA" id="ARBA00022670"/>
    </source>
</evidence>
<evidence type="ECO:0000256" key="20">
    <source>
        <dbReference type="SAM" id="MobiDB-lite"/>
    </source>
</evidence>
<keyword evidence="14 19" id="KW-0472">Membrane</keyword>
<dbReference type="AlphaFoldDB" id="A0A493TGL7"/>
<evidence type="ECO:0000256" key="10">
    <source>
        <dbReference type="ARBA" id="ARBA00022813"/>
    </source>
</evidence>
<feature type="compositionally biased region" description="Low complexity" evidence="20">
    <location>
        <begin position="190"/>
        <end position="206"/>
    </location>
</feature>
<feature type="region of interest" description="Disordered" evidence="20">
    <location>
        <begin position="1"/>
        <end position="40"/>
    </location>
</feature>
<evidence type="ECO:0000256" key="2">
    <source>
        <dbReference type="ARBA" id="ARBA00010649"/>
    </source>
</evidence>
<keyword evidence="19" id="KW-0333">Golgi apparatus</keyword>
<comment type="subcellular location">
    <molecule>Protein hedgehog N-product</molecule>
    <subcellularLocation>
        <location evidence="19">Cell membrane</location>
        <topology evidence="19">Lipid-anchor</topology>
    </subcellularLocation>
</comment>
<dbReference type="GO" id="GO:0007267">
    <property type="term" value="P:cell-cell signaling"/>
    <property type="evidence" value="ECO:0007669"/>
    <property type="project" value="InterPro"/>
</dbReference>
<evidence type="ECO:0000256" key="6">
    <source>
        <dbReference type="ARBA" id="ARBA00022679"/>
    </source>
</evidence>